<keyword evidence="1" id="KW-0175">Coiled coil</keyword>
<evidence type="ECO:0000256" key="2">
    <source>
        <dbReference type="SAM" id="MobiDB-lite"/>
    </source>
</evidence>
<comment type="caution">
    <text evidence="3">The sequence shown here is derived from an EMBL/GenBank/DDBJ whole genome shotgun (WGS) entry which is preliminary data.</text>
</comment>
<dbReference type="EMBL" id="CAMPGE010000366">
    <property type="protein sequence ID" value="CAI2359111.1"/>
    <property type="molecule type" value="Genomic_DNA"/>
</dbReference>
<feature type="region of interest" description="Disordered" evidence="2">
    <location>
        <begin position="1"/>
        <end position="38"/>
    </location>
</feature>
<feature type="coiled-coil region" evidence="1">
    <location>
        <begin position="120"/>
        <end position="153"/>
    </location>
</feature>
<accession>A0AAD1U2I7</accession>
<protein>
    <submittedName>
        <fullName evidence="3">Uncharacterized protein</fullName>
    </submittedName>
</protein>
<name>A0AAD1U2I7_EUPCR</name>
<feature type="compositionally biased region" description="Basic residues" evidence="2">
    <location>
        <begin position="11"/>
        <end position="34"/>
    </location>
</feature>
<organism evidence="3 4">
    <name type="scientific">Euplotes crassus</name>
    <dbReference type="NCBI Taxonomy" id="5936"/>
    <lineage>
        <taxon>Eukaryota</taxon>
        <taxon>Sar</taxon>
        <taxon>Alveolata</taxon>
        <taxon>Ciliophora</taxon>
        <taxon>Intramacronucleata</taxon>
        <taxon>Spirotrichea</taxon>
        <taxon>Hypotrichia</taxon>
        <taxon>Euplotida</taxon>
        <taxon>Euplotidae</taxon>
        <taxon>Moneuplotes</taxon>
    </lineage>
</organism>
<gene>
    <name evidence="3" type="ORF">ECRASSUSDP1_LOCUS396</name>
</gene>
<feature type="compositionally biased region" description="Polar residues" evidence="2">
    <location>
        <begin position="1"/>
        <end position="10"/>
    </location>
</feature>
<reference evidence="3" key="1">
    <citation type="submission" date="2023-07" db="EMBL/GenBank/DDBJ databases">
        <authorList>
            <consortium name="AG Swart"/>
            <person name="Singh M."/>
            <person name="Singh A."/>
            <person name="Seah K."/>
            <person name="Emmerich C."/>
        </authorList>
    </citation>
    <scope>NUCLEOTIDE SEQUENCE</scope>
    <source>
        <strain evidence="3">DP1</strain>
    </source>
</reference>
<evidence type="ECO:0000256" key="1">
    <source>
        <dbReference type="SAM" id="Coils"/>
    </source>
</evidence>
<evidence type="ECO:0000313" key="4">
    <source>
        <dbReference type="Proteomes" id="UP001295684"/>
    </source>
</evidence>
<dbReference type="AlphaFoldDB" id="A0AAD1U2I7"/>
<dbReference type="Proteomes" id="UP001295684">
    <property type="component" value="Unassembled WGS sequence"/>
</dbReference>
<evidence type="ECO:0000313" key="3">
    <source>
        <dbReference type="EMBL" id="CAI2359111.1"/>
    </source>
</evidence>
<sequence>MSSCASYNTRGQRKRNKTKHLKSGFSHKKLSKSKLNREATTSLEKLNEVKAKSPHHKRTLKPSLSLAEWNEKSEFYKKLHSAVDKIDDYIYYFKMYDTLSNDDGSERVTFLDKIQSYDNINTLKSKLAKIEESKEKQRRIKEYVQQYKDSERLKTLKHALEYRLAHSPSPVNSTPRITKSKNLEEDIENLLEICTINSKKFNGNKPKTDRRKIFKRKLRSSNKNCTMRSYENLKDDYDCPIENIRREKSHQLITNGLREAMNNFSKFRNSLKPHDVQSLIKDIRLISNKGQPSDDLDKSFFIQKMAGSKEKQSFCLVKEIFPTLKLRSPSPVLKKEFERLKEKYDKTSATPISVNLKTSLKTKTNHIQRKKDILANQIRIPLKSKQILSTLNSQPPSPNSKAPFSLKSFPAFSPTPVGHLTPSNLQPLTTKISTGLKKPLKAEMKTGIDLKMYKGTMEKIKRKRNRLSFSQCFDRNFSRHRIDKIQSFIDILCFGCFVNQ</sequence>
<keyword evidence="4" id="KW-1185">Reference proteome</keyword>
<proteinExistence type="predicted"/>